<comment type="caution">
    <text evidence="1">The sequence shown here is derived from an EMBL/GenBank/DDBJ whole genome shotgun (WGS) entry which is preliminary data.</text>
</comment>
<dbReference type="OrthoDB" id="2937497at2"/>
<keyword evidence="2" id="KW-1185">Reference proteome</keyword>
<dbReference type="AlphaFoldDB" id="A0A0J1IEU6"/>
<dbReference type="RefSeq" id="WP_047943553.1">
    <property type="nucleotide sequence ID" value="NZ_CP053989.1"/>
</dbReference>
<gene>
    <name evidence="1" type="ORF">ABW02_17435</name>
</gene>
<dbReference type="InterPro" id="IPR014962">
    <property type="entry name" value="YolD"/>
</dbReference>
<evidence type="ECO:0000313" key="2">
    <source>
        <dbReference type="Proteomes" id="UP000036045"/>
    </source>
</evidence>
<organism evidence="1 2">
    <name type="scientific">Niallia circulans</name>
    <name type="common">Bacillus circulans</name>
    <dbReference type="NCBI Taxonomy" id="1397"/>
    <lineage>
        <taxon>Bacteria</taxon>
        <taxon>Bacillati</taxon>
        <taxon>Bacillota</taxon>
        <taxon>Bacilli</taxon>
        <taxon>Bacillales</taxon>
        <taxon>Bacillaceae</taxon>
        <taxon>Niallia</taxon>
    </lineage>
</organism>
<proteinExistence type="predicted"/>
<accession>A0A0J1IEU6</accession>
<protein>
    <submittedName>
        <fullName evidence="1">Uncharacterized protein</fullName>
    </submittedName>
</protein>
<evidence type="ECO:0000313" key="1">
    <source>
        <dbReference type="EMBL" id="KLV24471.1"/>
    </source>
</evidence>
<name>A0A0J1IEU6_NIACI</name>
<reference evidence="1 2" key="1">
    <citation type="submission" date="2015-05" db="EMBL/GenBank/DDBJ databases">
        <title>Whole genome sequence and identification of bacterial endophytes from Costus igneus.</title>
        <authorList>
            <person name="Lee Y.P."/>
            <person name="Gan H.M."/>
            <person name="Eng W."/>
            <person name="Wheatley M.S."/>
            <person name="Caraballo A."/>
            <person name="Polter S."/>
            <person name="Savka M.A."/>
            <person name="Hudson A.O."/>
        </authorList>
    </citation>
    <scope>NUCLEOTIDE SEQUENCE [LARGE SCALE GENOMIC DNA]</scope>
    <source>
        <strain evidence="1 2">RIT379</strain>
    </source>
</reference>
<dbReference type="EMBL" id="LDPH01000020">
    <property type="protein sequence ID" value="KLV24471.1"/>
    <property type="molecule type" value="Genomic_DNA"/>
</dbReference>
<dbReference type="PATRIC" id="fig|1397.4.peg.2184"/>
<sequence length="63" mass="7367">MILKELGRSRLIVINYYKNGLLETIKGQVQKLNLIDQTIDLKDDKENTYQIRLSWIQDICAVS</sequence>
<dbReference type="Proteomes" id="UP000036045">
    <property type="component" value="Unassembled WGS sequence"/>
</dbReference>
<dbReference type="GeneID" id="56350716"/>
<dbReference type="Pfam" id="PF08863">
    <property type="entry name" value="YolD"/>
    <property type="match status" value="1"/>
</dbReference>